<reference evidence="1 2" key="1">
    <citation type="submission" date="2016-10" db="EMBL/GenBank/DDBJ databases">
        <authorList>
            <person name="de Groot N.N."/>
        </authorList>
    </citation>
    <scope>NUCLEOTIDE SEQUENCE [LARGE SCALE GENOMIC DNA]</scope>
    <source>
        <strain evidence="1 2">DSM 25232</strain>
    </source>
</reference>
<organism evidence="1 2">
    <name type="scientific">Aquimarina amphilecti</name>
    <dbReference type="NCBI Taxonomy" id="1038014"/>
    <lineage>
        <taxon>Bacteria</taxon>
        <taxon>Pseudomonadati</taxon>
        <taxon>Bacteroidota</taxon>
        <taxon>Flavobacteriia</taxon>
        <taxon>Flavobacteriales</taxon>
        <taxon>Flavobacteriaceae</taxon>
        <taxon>Aquimarina</taxon>
    </lineage>
</organism>
<dbReference type="Proteomes" id="UP000198521">
    <property type="component" value="Unassembled WGS sequence"/>
</dbReference>
<dbReference type="OrthoDB" id="660602at2"/>
<name>A0A1H7M5N8_AQUAM</name>
<dbReference type="InterPro" id="IPR058093">
    <property type="entry name" value="LA_2272-like"/>
</dbReference>
<dbReference type="STRING" id="1038014.SAMN04487910_1604"/>
<evidence type="ECO:0000313" key="2">
    <source>
        <dbReference type="Proteomes" id="UP000198521"/>
    </source>
</evidence>
<evidence type="ECO:0000313" key="1">
    <source>
        <dbReference type="EMBL" id="SEL06514.1"/>
    </source>
</evidence>
<dbReference type="RefSeq" id="WP_091407332.1">
    <property type="nucleotide sequence ID" value="NZ_FOAB01000003.1"/>
</dbReference>
<protein>
    <submittedName>
        <fullName evidence="1">Uncharacterized protein</fullName>
    </submittedName>
</protein>
<proteinExistence type="predicted"/>
<keyword evidence="2" id="KW-1185">Reference proteome</keyword>
<dbReference type="AlphaFoldDB" id="A0A1H7M5N8"/>
<dbReference type="EMBL" id="FOAB01000003">
    <property type="protein sequence ID" value="SEL06514.1"/>
    <property type="molecule type" value="Genomic_DNA"/>
</dbReference>
<gene>
    <name evidence="1" type="ORF">SAMN04487910_1604</name>
</gene>
<sequence>MKNRILITLVLLISLASFSQQRKKHIGAWTYHSKNTDIVGLSVGLAPKDLLGDTTLTRTYGLKLEAPGLGILYPIAPKSYLSGGANDDLLEKVYGINLSGGSLGEIAVHGISGAFIGQYLQKMNGIAIGGIANSIEEQNGISIALLGNEVYHGFGASIALSGNVAHSYLGIQIGAFNDIERYGRGVQFGVFNTSNNYKGIQVGLSNHSTTTHSKYEGIQIGILNKADKLRGIQIGLWNKNERRSLPFINWQFSKKKVKSKTS</sequence>
<accession>A0A1H7M5N8</accession>
<dbReference type="NCBIfam" id="NF047436">
    <property type="entry name" value="LA_2272_repeat"/>
    <property type="match status" value="2"/>
</dbReference>